<keyword evidence="3" id="KW-1185">Reference proteome</keyword>
<evidence type="ECO:0008006" key="4">
    <source>
        <dbReference type="Google" id="ProtNLM"/>
    </source>
</evidence>
<evidence type="ECO:0000313" key="2">
    <source>
        <dbReference type="EMBL" id="RAK25741.1"/>
    </source>
</evidence>
<keyword evidence="1" id="KW-0472">Membrane</keyword>
<feature type="transmembrane region" description="Helical" evidence="1">
    <location>
        <begin position="40"/>
        <end position="69"/>
    </location>
</feature>
<organism evidence="2 3">
    <name type="scientific">Falsochrobactrum ovis</name>
    <dbReference type="NCBI Taxonomy" id="1293442"/>
    <lineage>
        <taxon>Bacteria</taxon>
        <taxon>Pseudomonadati</taxon>
        <taxon>Pseudomonadota</taxon>
        <taxon>Alphaproteobacteria</taxon>
        <taxon>Hyphomicrobiales</taxon>
        <taxon>Brucellaceae</taxon>
        <taxon>Falsochrobactrum</taxon>
    </lineage>
</organism>
<accession>A0A364JS07</accession>
<evidence type="ECO:0000313" key="3">
    <source>
        <dbReference type="Proteomes" id="UP000249453"/>
    </source>
</evidence>
<feature type="transmembrane region" description="Helical" evidence="1">
    <location>
        <begin position="81"/>
        <end position="101"/>
    </location>
</feature>
<protein>
    <recommendedName>
        <fullName evidence="4">Type IV leader peptidase family protein</fullName>
    </recommendedName>
</protein>
<evidence type="ECO:0000256" key="1">
    <source>
        <dbReference type="SAM" id="Phobius"/>
    </source>
</evidence>
<name>A0A364JS07_9HYPH</name>
<sequence length="105" mass="11029">MLILYMCGALLLGGALYLFDISYARLRGQTGLGMGDIKLLSVSALLVGVSGTGIQTLLAAAAALTFISLRAIRLGRPLRAVAKVPFGTFLAPALVIVWAWLPAAW</sequence>
<dbReference type="AlphaFoldDB" id="A0A364JS07"/>
<keyword evidence="1" id="KW-1133">Transmembrane helix</keyword>
<keyword evidence="1" id="KW-0812">Transmembrane</keyword>
<comment type="caution">
    <text evidence="2">The sequence shown here is derived from an EMBL/GenBank/DDBJ whole genome shotgun (WGS) entry which is preliminary data.</text>
</comment>
<dbReference type="EMBL" id="QLMK01000020">
    <property type="protein sequence ID" value="RAK25741.1"/>
    <property type="molecule type" value="Genomic_DNA"/>
</dbReference>
<proteinExistence type="predicted"/>
<reference evidence="2 3" key="1">
    <citation type="submission" date="2018-06" db="EMBL/GenBank/DDBJ databases">
        <title>Genomic Encyclopedia of Type Strains, Phase IV (KMG-IV): sequencing the most valuable type-strain genomes for metagenomic binning, comparative biology and taxonomic classification.</title>
        <authorList>
            <person name="Goeker M."/>
        </authorList>
    </citation>
    <scope>NUCLEOTIDE SEQUENCE [LARGE SCALE GENOMIC DNA]</scope>
    <source>
        <strain evidence="2 3">DSM 26720</strain>
    </source>
</reference>
<gene>
    <name evidence="2" type="ORF">C7374_12024</name>
</gene>
<dbReference type="Proteomes" id="UP000249453">
    <property type="component" value="Unassembled WGS sequence"/>
</dbReference>